<reference evidence="2" key="1">
    <citation type="submission" date="2021-03" db="EMBL/GenBank/DDBJ databases">
        <title>Chromosome level genome of the anhydrobiotic midge Polypedilum vanderplanki.</title>
        <authorList>
            <person name="Yoshida Y."/>
            <person name="Kikawada T."/>
            <person name="Gusev O."/>
        </authorList>
    </citation>
    <scope>NUCLEOTIDE SEQUENCE</scope>
    <source>
        <strain evidence="2">NIAS01</strain>
        <tissue evidence="2">Whole body or cell culture</tissue>
    </source>
</reference>
<dbReference type="Proteomes" id="UP001107558">
    <property type="component" value="Chromosome 2"/>
</dbReference>
<gene>
    <name evidence="2" type="ORF">PVAND_007762</name>
</gene>
<sequence length="91" mass="10895">MHPTTPIVDFLAMMTVFMLILLLMVCCTSWRRVKRDKNDLFYKPKIVNFNNRRRSKSPVYTDIFLVSVDEEKPKPQVNHQLKYLEYTTIKV</sequence>
<keyword evidence="1" id="KW-0472">Membrane</keyword>
<proteinExistence type="predicted"/>
<keyword evidence="3" id="KW-1185">Reference proteome</keyword>
<name>A0A9J6C8E4_POLVA</name>
<evidence type="ECO:0000313" key="2">
    <source>
        <dbReference type="EMBL" id="KAG5678059.1"/>
    </source>
</evidence>
<comment type="caution">
    <text evidence="2">The sequence shown here is derived from an EMBL/GenBank/DDBJ whole genome shotgun (WGS) entry which is preliminary data.</text>
</comment>
<dbReference type="EMBL" id="JADBJN010000002">
    <property type="protein sequence ID" value="KAG5678059.1"/>
    <property type="molecule type" value="Genomic_DNA"/>
</dbReference>
<keyword evidence="1" id="KW-0812">Transmembrane</keyword>
<evidence type="ECO:0000256" key="1">
    <source>
        <dbReference type="SAM" id="Phobius"/>
    </source>
</evidence>
<organism evidence="2 3">
    <name type="scientific">Polypedilum vanderplanki</name>
    <name type="common">Sleeping chironomid midge</name>
    <dbReference type="NCBI Taxonomy" id="319348"/>
    <lineage>
        <taxon>Eukaryota</taxon>
        <taxon>Metazoa</taxon>
        <taxon>Ecdysozoa</taxon>
        <taxon>Arthropoda</taxon>
        <taxon>Hexapoda</taxon>
        <taxon>Insecta</taxon>
        <taxon>Pterygota</taxon>
        <taxon>Neoptera</taxon>
        <taxon>Endopterygota</taxon>
        <taxon>Diptera</taxon>
        <taxon>Nematocera</taxon>
        <taxon>Chironomoidea</taxon>
        <taxon>Chironomidae</taxon>
        <taxon>Chironominae</taxon>
        <taxon>Polypedilum</taxon>
        <taxon>Polypedilum</taxon>
    </lineage>
</organism>
<keyword evidence="1" id="KW-1133">Transmembrane helix</keyword>
<dbReference type="AlphaFoldDB" id="A0A9J6C8E4"/>
<protein>
    <submittedName>
        <fullName evidence="2">Uncharacterized protein</fullName>
    </submittedName>
</protein>
<evidence type="ECO:0000313" key="3">
    <source>
        <dbReference type="Proteomes" id="UP001107558"/>
    </source>
</evidence>
<accession>A0A9J6C8E4</accession>
<feature type="transmembrane region" description="Helical" evidence="1">
    <location>
        <begin position="6"/>
        <end position="27"/>
    </location>
</feature>
<dbReference type="OrthoDB" id="10416087at2759"/>